<dbReference type="PANTHER" id="PTHR33991">
    <property type="entry name" value="DNA REPAIR PROTEIN RECO"/>
    <property type="match status" value="1"/>
</dbReference>
<dbReference type="Gene3D" id="6.20.220.20">
    <property type="entry name" value="Recombination protein O, zinc-binding domain"/>
    <property type="match status" value="1"/>
</dbReference>
<dbReference type="InterPro" id="IPR037278">
    <property type="entry name" value="ARFGAP/RecO"/>
</dbReference>
<evidence type="ECO:0000256" key="4">
    <source>
        <dbReference type="ARBA" id="ARBA00023172"/>
    </source>
</evidence>
<dbReference type="InterPro" id="IPR042242">
    <property type="entry name" value="RecO_C"/>
</dbReference>
<comment type="similarity">
    <text evidence="1 7">Belongs to the RecO family.</text>
</comment>
<evidence type="ECO:0000256" key="1">
    <source>
        <dbReference type="ARBA" id="ARBA00007452"/>
    </source>
</evidence>
<dbReference type="GO" id="GO:0043590">
    <property type="term" value="C:bacterial nucleoid"/>
    <property type="evidence" value="ECO:0007669"/>
    <property type="project" value="TreeGrafter"/>
</dbReference>
<dbReference type="InterPro" id="IPR003717">
    <property type="entry name" value="RecO"/>
</dbReference>
<organism evidence="9">
    <name type="scientific">uncultured Eubacteriales bacterium</name>
    <dbReference type="NCBI Taxonomy" id="172733"/>
    <lineage>
        <taxon>Bacteria</taxon>
        <taxon>Bacillati</taxon>
        <taxon>Bacillota</taxon>
        <taxon>Clostridia</taxon>
        <taxon>Eubacteriales</taxon>
        <taxon>environmental samples</taxon>
    </lineage>
</organism>
<proteinExistence type="inferred from homology"/>
<feature type="domain" description="DNA replication/recombination mediator RecO N-terminal" evidence="8">
    <location>
        <begin position="1"/>
        <end position="77"/>
    </location>
</feature>
<sequence>MHIVTQGLVLREVNYKESDKILTVLTREGGKRTVKAQGCRRKGSRLAASAQLLVWSDMTLFEYKDYWSLNEAESQEQFWGLKKDVEKLALGSYFAEVAETVAEEGRSDPDLLSLILNSLYALDKLQKPQALVKAVFELKLMCLTGYEPMLDACAACGVENPEEPRFHISEGVLHCASCRSEVGDGVSMPLTPGALAAMRHVVYGDPKRLFSIPIDAEGLTRLADLCEAYLLTQLERGFRTLDFYKSLKLP</sequence>
<dbReference type="PANTHER" id="PTHR33991:SF1">
    <property type="entry name" value="DNA REPAIR PROTEIN RECO"/>
    <property type="match status" value="1"/>
</dbReference>
<dbReference type="InterPro" id="IPR012340">
    <property type="entry name" value="NA-bd_OB-fold"/>
</dbReference>
<accession>A0A212J8R4</accession>
<evidence type="ECO:0000313" key="9">
    <source>
        <dbReference type="EMBL" id="SBV95816.1"/>
    </source>
</evidence>
<dbReference type="Pfam" id="PF11967">
    <property type="entry name" value="RecO_N"/>
    <property type="match status" value="1"/>
</dbReference>
<dbReference type="GO" id="GO:0006310">
    <property type="term" value="P:DNA recombination"/>
    <property type="evidence" value="ECO:0007669"/>
    <property type="project" value="UniProtKB-UniRule"/>
</dbReference>
<dbReference type="SUPFAM" id="SSF50249">
    <property type="entry name" value="Nucleic acid-binding proteins"/>
    <property type="match status" value="1"/>
</dbReference>
<dbReference type="EMBL" id="FLUN01000001">
    <property type="protein sequence ID" value="SBV95816.1"/>
    <property type="molecule type" value="Genomic_DNA"/>
</dbReference>
<name>A0A212J8R4_9FIRM</name>
<dbReference type="Gene3D" id="2.40.50.140">
    <property type="entry name" value="Nucleic acid-binding proteins"/>
    <property type="match status" value="1"/>
</dbReference>
<dbReference type="Pfam" id="PF02565">
    <property type="entry name" value="RecO_C"/>
    <property type="match status" value="1"/>
</dbReference>
<evidence type="ECO:0000256" key="6">
    <source>
        <dbReference type="ARBA" id="ARBA00033409"/>
    </source>
</evidence>
<dbReference type="NCBIfam" id="TIGR00613">
    <property type="entry name" value="reco"/>
    <property type="match status" value="1"/>
</dbReference>
<gene>
    <name evidence="7 9" type="primary">recO</name>
    <name evidence="9" type="ORF">KL86CLO1_10695</name>
</gene>
<protein>
    <recommendedName>
        <fullName evidence="2 7">DNA repair protein RecO</fullName>
    </recommendedName>
    <alternativeName>
        <fullName evidence="6 7">Recombination protein O</fullName>
    </alternativeName>
</protein>
<dbReference type="InterPro" id="IPR022572">
    <property type="entry name" value="DNA_rep/recomb_RecO_N"/>
</dbReference>
<dbReference type="Gene3D" id="1.20.1440.120">
    <property type="entry name" value="Recombination protein O, C-terminal domain"/>
    <property type="match status" value="1"/>
</dbReference>
<keyword evidence="5 7" id="KW-0234">DNA repair</keyword>
<reference evidence="9" key="1">
    <citation type="submission" date="2016-04" db="EMBL/GenBank/DDBJ databases">
        <authorList>
            <person name="Evans L.H."/>
            <person name="Alamgir A."/>
            <person name="Owens N."/>
            <person name="Weber N.D."/>
            <person name="Virtaneva K."/>
            <person name="Barbian K."/>
            <person name="Babar A."/>
            <person name="Rosenke K."/>
        </authorList>
    </citation>
    <scope>NUCLEOTIDE SEQUENCE</scope>
    <source>
        <strain evidence="9">86</strain>
    </source>
</reference>
<dbReference type="SUPFAM" id="SSF57863">
    <property type="entry name" value="ArfGap/RecO-like zinc finger"/>
    <property type="match status" value="1"/>
</dbReference>
<evidence type="ECO:0000256" key="5">
    <source>
        <dbReference type="ARBA" id="ARBA00023204"/>
    </source>
</evidence>
<dbReference type="HAMAP" id="MF_00201">
    <property type="entry name" value="RecO"/>
    <property type="match status" value="1"/>
</dbReference>
<dbReference type="AlphaFoldDB" id="A0A212J8R4"/>
<keyword evidence="4 7" id="KW-0233">DNA recombination</keyword>
<keyword evidence="3 7" id="KW-0227">DNA damage</keyword>
<dbReference type="GO" id="GO:0006302">
    <property type="term" value="P:double-strand break repair"/>
    <property type="evidence" value="ECO:0007669"/>
    <property type="project" value="TreeGrafter"/>
</dbReference>
<evidence type="ECO:0000256" key="7">
    <source>
        <dbReference type="HAMAP-Rule" id="MF_00201"/>
    </source>
</evidence>
<evidence type="ECO:0000256" key="2">
    <source>
        <dbReference type="ARBA" id="ARBA00021310"/>
    </source>
</evidence>
<comment type="function">
    <text evidence="7">Involved in DNA repair and RecF pathway recombination.</text>
</comment>
<evidence type="ECO:0000259" key="8">
    <source>
        <dbReference type="Pfam" id="PF11967"/>
    </source>
</evidence>
<evidence type="ECO:0000256" key="3">
    <source>
        <dbReference type="ARBA" id="ARBA00022763"/>
    </source>
</evidence>